<reference evidence="2 3" key="1">
    <citation type="submission" date="2020-03" db="EMBL/GenBank/DDBJ databases">
        <title>Draft Genome Sequence of Cudoniella acicularis.</title>
        <authorList>
            <person name="Buettner E."/>
            <person name="Kellner H."/>
        </authorList>
    </citation>
    <scope>NUCLEOTIDE SEQUENCE [LARGE SCALE GENOMIC DNA]</scope>
    <source>
        <strain evidence="2 3">DSM 108380</strain>
    </source>
</reference>
<organism evidence="2 3">
    <name type="scientific">Cudoniella acicularis</name>
    <dbReference type="NCBI Taxonomy" id="354080"/>
    <lineage>
        <taxon>Eukaryota</taxon>
        <taxon>Fungi</taxon>
        <taxon>Dikarya</taxon>
        <taxon>Ascomycota</taxon>
        <taxon>Pezizomycotina</taxon>
        <taxon>Leotiomycetes</taxon>
        <taxon>Helotiales</taxon>
        <taxon>Tricladiaceae</taxon>
        <taxon>Cudoniella</taxon>
    </lineage>
</organism>
<dbReference type="AlphaFoldDB" id="A0A8H4RPB0"/>
<comment type="caution">
    <text evidence="2">The sequence shown here is derived from an EMBL/GenBank/DDBJ whole genome shotgun (WGS) entry which is preliminary data.</text>
</comment>
<gene>
    <name evidence="2" type="ORF">G7Y89_g4513</name>
</gene>
<accession>A0A8H4RPB0</accession>
<dbReference type="EMBL" id="JAAMPI010000246">
    <property type="protein sequence ID" value="KAF4633605.1"/>
    <property type="molecule type" value="Genomic_DNA"/>
</dbReference>
<evidence type="ECO:0000313" key="2">
    <source>
        <dbReference type="EMBL" id="KAF4633605.1"/>
    </source>
</evidence>
<dbReference type="Proteomes" id="UP000566819">
    <property type="component" value="Unassembled WGS sequence"/>
</dbReference>
<sequence>MHDSWGITVHPLVTSSSNNPKSAKQLVKTSRTSSDGSFVAVLSIWPSKEFDDLYNSRKSPVIFLANTYRYSSGWTGQYERYLFALAIGPNTQYFTVLRNLYVVTPANSKSAARYSSIPLALEFNNTNEMYWEPVKERLEKGDMFAKYIRIDDRVERQRSLKSYLYWIFFDHKTQHICFVDQLKSSTEQDKGSSVMEARSQVEQLRFSACGTYFVTTLDGISAPLVHPVPPIHLKSKSPDKNVTVQELDSSAPIYSKHSLLHELSSTPSTDIAYHWTGNPDERVLQTRGAMVFKEGVATIRSQYGTLQPQLSQSTSLTLLPSWSMADTIQPDIILPANRNDNLRMILDRTMQDWNNISANPDTNFLTIVERDPRTLRTAKREQHVPEALLGGTADDPE</sequence>
<evidence type="ECO:0000313" key="3">
    <source>
        <dbReference type="Proteomes" id="UP000566819"/>
    </source>
</evidence>
<protein>
    <submittedName>
        <fullName evidence="2">Uncharacterized protein</fullName>
    </submittedName>
</protein>
<feature type="region of interest" description="Disordered" evidence="1">
    <location>
        <begin position="377"/>
        <end position="397"/>
    </location>
</feature>
<evidence type="ECO:0000256" key="1">
    <source>
        <dbReference type="SAM" id="MobiDB-lite"/>
    </source>
</evidence>
<keyword evidence="3" id="KW-1185">Reference proteome</keyword>
<name>A0A8H4RPB0_9HELO</name>
<proteinExistence type="predicted"/>